<dbReference type="HOGENOM" id="CLU_017028_7_4_5"/>
<dbReference type="Proteomes" id="UP000005954">
    <property type="component" value="Unassembled WGS sequence"/>
</dbReference>
<dbReference type="Gene3D" id="3.10.105.10">
    <property type="entry name" value="Dipeptide-binding Protein, Domain 3"/>
    <property type="match status" value="1"/>
</dbReference>
<feature type="domain" description="Solute-binding protein family 5" evidence="5">
    <location>
        <begin position="84"/>
        <end position="433"/>
    </location>
</feature>
<evidence type="ECO:0000313" key="6">
    <source>
        <dbReference type="EMBL" id="EAP75067.1"/>
    </source>
</evidence>
<evidence type="ECO:0000313" key="7">
    <source>
        <dbReference type="Proteomes" id="UP000005954"/>
    </source>
</evidence>
<dbReference type="GO" id="GO:1904680">
    <property type="term" value="F:peptide transmembrane transporter activity"/>
    <property type="evidence" value="ECO:0007669"/>
    <property type="project" value="TreeGrafter"/>
</dbReference>
<dbReference type="GO" id="GO:0015833">
    <property type="term" value="P:peptide transport"/>
    <property type="evidence" value="ECO:0007669"/>
    <property type="project" value="TreeGrafter"/>
</dbReference>
<keyword evidence="4" id="KW-0732">Signal</keyword>
<evidence type="ECO:0000256" key="1">
    <source>
        <dbReference type="ARBA" id="ARBA00004418"/>
    </source>
</evidence>
<dbReference type="SUPFAM" id="SSF53850">
    <property type="entry name" value="Periplasmic binding protein-like II"/>
    <property type="match status" value="1"/>
</dbReference>
<dbReference type="EMBL" id="AALY01000004">
    <property type="protein sequence ID" value="EAP75067.1"/>
    <property type="molecule type" value="Genomic_DNA"/>
</dbReference>
<keyword evidence="3" id="KW-0813">Transport</keyword>
<protein>
    <recommendedName>
        <fullName evidence="5">Solute-binding protein family 5 domain-containing protein</fullName>
    </recommendedName>
</protein>
<dbReference type="GO" id="GO:0043190">
    <property type="term" value="C:ATP-binding cassette (ABC) transporter complex"/>
    <property type="evidence" value="ECO:0007669"/>
    <property type="project" value="InterPro"/>
</dbReference>
<dbReference type="InterPro" id="IPR030678">
    <property type="entry name" value="Peptide/Ni-bd"/>
</dbReference>
<comment type="subcellular location">
    <subcellularLocation>
        <location evidence="1">Periplasm</location>
    </subcellularLocation>
</comment>
<reference evidence="6 7" key="1">
    <citation type="submission" date="2005-12" db="EMBL/GenBank/DDBJ databases">
        <authorList>
            <person name="Moran M.A."/>
            <person name="Ferriera S."/>
            <person name="Johnson J."/>
            <person name="Kravitz S."/>
            <person name="Halpern A."/>
            <person name="Remington K."/>
            <person name="Beeson K."/>
            <person name="Tran B."/>
            <person name="Rogers Y.-H."/>
            <person name="Friedman R."/>
            <person name="Venter J.C."/>
        </authorList>
    </citation>
    <scope>NUCLEOTIDE SEQUENCE [LARGE SCALE GENOMIC DNA]</scope>
    <source>
        <strain evidence="7">ATCC BAA-591 / DSM 15170 / ISM</strain>
    </source>
</reference>
<dbReference type="STRING" id="89187.ISM_10785"/>
<keyword evidence="7" id="KW-1185">Reference proteome</keyword>
<dbReference type="Pfam" id="PF00496">
    <property type="entry name" value="SBP_bac_5"/>
    <property type="match status" value="1"/>
</dbReference>
<dbReference type="InterPro" id="IPR000914">
    <property type="entry name" value="SBP_5_dom"/>
</dbReference>
<dbReference type="PROSITE" id="PS51318">
    <property type="entry name" value="TAT"/>
    <property type="match status" value="1"/>
</dbReference>
<dbReference type="InterPro" id="IPR039424">
    <property type="entry name" value="SBP_5"/>
</dbReference>
<name>A3SR44_ROSNI</name>
<sequence>MTHLFQTPSRRSVLAGGAALGLATMTGLPGLAQTPKRGGSIRIAMAEGSSQDTLNPWTYTDIYMLSVGLATHSTLTEIAADGSLVGDAALSWEGSNGAKTWTFKLRPEVSFSDGRKLTADDVIASIKYHAGEDSGSSMRSTAETIADYRKDGDDTVIFELIGPNADFPYLMADYHFLMLPLEDGQVNWRDYIGTGGYVLTDHDPGVRTLLTRRDDYWKSDRAWFDEIEILYVGDVSARTNALQTGEMDIISRVDLKTINLLERMPNINVVEATGFLHYTFPMNTTAAPFDNKDLRLALKYGINREAMVQTILNGRGAIGNDHPIAPKMPYHDGSIEQRAYDPDKAKFHLKKAGYDSIDISCSAADAAFSGAVDATVLYKEHLAPAGINLTVDRRPSDGYWSDVWMKKPFLASYWGGRPTCDWMFSTGYAADAKWNDTFWQNDRFNELLIKARGELDEALRAEMYGEMQRLVRDDGGALVWGFGNYIFATTNKIAHGPEVASNWELDGGRWAERWWVA</sequence>
<accession>A3SR44</accession>
<proteinExistence type="inferred from homology"/>
<dbReference type="AlphaFoldDB" id="A3SR44"/>
<dbReference type="PANTHER" id="PTHR30290:SF10">
    <property type="entry name" value="PERIPLASMIC OLIGOPEPTIDE-BINDING PROTEIN-RELATED"/>
    <property type="match status" value="1"/>
</dbReference>
<gene>
    <name evidence="6" type="ORF">ISM_10785</name>
</gene>
<evidence type="ECO:0000256" key="2">
    <source>
        <dbReference type="ARBA" id="ARBA00005695"/>
    </source>
</evidence>
<dbReference type="RefSeq" id="WP_009814166.1">
    <property type="nucleotide sequence ID" value="NZ_CH724156.1"/>
</dbReference>
<dbReference type="eggNOG" id="COG0747">
    <property type="taxonomic scope" value="Bacteria"/>
</dbReference>
<dbReference type="CDD" id="cd08503">
    <property type="entry name" value="PBP2_NikA_DppA_OppA_like_17"/>
    <property type="match status" value="1"/>
</dbReference>
<comment type="similarity">
    <text evidence="2">Belongs to the bacterial solute-binding protein 5 family.</text>
</comment>
<dbReference type="InterPro" id="IPR006311">
    <property type="entry name" value="TAT_signal"/>
</dbReference>
<dbReference type="PANTHER" id="PTHR30290">
    <property type="entry name" value="PERIPLASMIC BINDING COMPONENT OF ABC TRANSPORTER"/>
    <property type="match status" value="1"/>
</dbReference>
<comment type="caution">
    <text evidence="6">The sequence shown here is derived from an EMBL/GenBank/DDBJ whole genome shotgun (WGS) entry which is preliminary data.</text>
</comment>
<evidence type="ECO:0000259" key="5">
    <source>
        <dbReference type="Pfam" id="PF00496"/>
    </source>
</evidence>
<evidence type="ECO:0000256" key="4">
    <source>
        <dbReference type="ARBA" id="ARBA00022729"/>
    </source>
</evidence>
<dbReference type="GO" id="GO:0030288">
    <property type="term" value="C:outer membrane-bounded periplasmic space"/>
    <property type="evidence" value="ECO:0007669"/>
    <property type="project" value="UniProtKB-ARBA"/>
</dbReference>
<dbReference type="PIRSF" id="PIRSF002741">
    <property type="entry name" value="MppA"/>
    <property type="match status" value="1"/>
</dbReference>
<dbReference type="Gene3D" id="3.40.190.10">
    <property type="entry name" value="Periplasmic binding protein-like II"/>
    <property type="match status" value="1"/>
</dbReference>
<evidence type="ECO:0000256" key="3">
    <source>
        <dbReference type="ARBA" id="ARBA00022448"/>
    </source>
</evidence>
<dbReference type="OrthoDB" id="9803988at2"/>
<organism evidence="6 7">
    <name type="scientific">Roseovarius nubinhibens (strain ATCC BAA-591 / DSM 15170 / ISM)</name>
    <dbReference type="NCBI Taxonomy" id="89187"/>
    <lineage>
        <taxon>Bacteria</taxon>
        <taxon>Pseudomonadati</taxon>
        <taxon>Pseudomonadota</taxon>
        <taxon>Alphaproteobacteria</taxon>
        <taxon>Rhodobacterales</taxon>
        <taxon>Roseobacteraceae</taxon>
        <taxon>Roseovarius</taxon>
    </lineage>
</organism>